<dbReference type="PANTHER" id="PTHR21166:SF2">
    <property type="entry name" value="CELL DIVISION CONTROL PROTEIN 24 OB DOMAIN-CONTAINING PROTEIN-RELATED"/>
    <property type="match status" value="1"/>
</dbReference>
<feature type="compositionally biased region" description="Polar residues" evidence="1">
    <location>
        <begin position="20"/>
        <end position="40"/>
    </location>
</feature>
<protein>
    <submittedName>
        <fullName evidence="2">Uncharacterized protein</fullName>
    </submittedName>
</protein>
<dbReference type="AlphaFoldDB" id="A0AB34L0W6"/>
<dbReference type="Proteomes" id="UP000803884">
    <property type="component" value="Unassembled WGS sequence"/>
</dbReference>
<name>A0AB34L0W6_9PEZI</name>
<feature type="region of interest" description="Disordered" evidence="1">
    <location>
        <begin position="1"/>
        <end position="40"/>
    </location>
</feature>
<proteinExistence type="predicted"/>
<evidence type="ECO:0000313" key="2">
    <source>
        <dbReference type="EMBL" id="KAL1589266.1"/>
    </source>
</evidence>
<dbReference type="EMBL" id="JAAQHG020000005">
    <property type="protein sequence ID" value="KAL1589266.1"/>
    <property type="molecule type" value="Genomic_DNA"/>
</dbReference>
<accession>A0AB34L0W6</accession>
<sequence length="509" mass="56169">MSSPHKNSSIQAFFCPSPAPSRSSPTKQGPNSSIGDGFTSQEVEEALKSTPPMTWQPEVEYAECEIRDLYPGPRAVTFMGRIANIFDVAIAPKTPRSAKGCLKLCVKDDHDAITVRLWYANRFPNVRLGSLVSVWTNHISNGESGNISSSSAPLFASLFPERDRGCHLMVHENSDDGTMFKRPLSYREGRQIPNLMTLQNFIDGGYDVIGARILVIVKSIGQRKRVERKDGSSTENMNIQVQDDTAGAILGLWGTPCLSPAGTFADKDKDPANGSTKSTPLWKAGETVLLLKSPAWKIGRGTYLSLSTTTIVDVDPEMADADWLRRWASRQKIREAINPPFPEGVFDLQALMTSPLRCLYTFADLDEFSRAAPNETFQGYLSVLIMEIRLLENWKRGMLMCGECCSMPIYANSTTGTCKGCEKKVDLRLNPKILGQVIDETACVGPGKLLLSVHAWVDLLGCSPERLLELGSEELRHIAEQLLFSRLTLLFGWNREAGGRVCVMRISAG</sequence>
<dbReference type="GeneID" id="96003464"/>
<dbReference type="InterPro" id="IPR012340">
    <property type="entry name" value="NA-bd_OB-fold"/>
</dbReference>
<keyword evidence="3" id="KW-1185">Reference proteome</keyword>
<comment type="caution">
    <text evidence="2">The sequence shown here is derived from an EMBL/GenBank/DDBJ whole genome shotgun (WGS) entry which is preliminary data.</text>
</comment>
<gene>
    <name evidence="2" type="ORF">WHR41_02020</name>
</gene>
<dbReference type="InterPro" id="IPR052469">
    <property type="entry name" value="MEIOB"/>
</dbReference>
<dbReference type="PANTHER" id="PTHR21166">
    <property type="entry name" value="CELL DIVISION CONTROL PROTEIN 24 OB DOMAIN-CONTAINING PROTEIN-RELATED"/>
    <property type="match status" value="1"/>
</dbReference>
<evidence type="ECO:0000256" key="1">
    <source>
        <dbReference type="SAM" id="MobiDB-lite"/>
    </source>
</evidence>
<reference evidence="2 3" key="1">
    <citation type="journal article" date="2020" name="Microbiol. Resour. Announc.">
        <title>Draft Genome Sequence of a Cladosporium Species Isolated from the Mesophotic Ascidian Didemnum maculosum.</title>
        <authorList>
            <person name="Gioti A."/>
            <person name="Siaperas R."/>
            <person name="Nikolaivits E."/>
            <person name="Le Goff G."/>
            <person name="Ouazzani J."/>
            <person name="Kotoulas G."/>
            <person name="Topakas E."/>
        </authorList>
    </citation>
    <scope>NUCLEOTIDE SEQUENCE [LARGE SCALE GENOMIC DNA]</scope>
    <source>
        <strain evidence="2 3">TM138-S3</strain>
    </source>
</reference>
<evidence type="ECO:0000313" key="3">
    <source>
        <dbReference type="Proteomes" id="UP000803884"/>
    </source>
</evidence>
<dbReference type="RefSeq" id="XP_069232371.1">
    <property type="nucleotide sequence ID" value="XM_069370626.1"/>
</dbReference>
<feature type="compositionally biased region" description="Polar residues" evidence="1">
    <location>
        <begin position="1"/>
        <end position="11"/>
    </location>
</feature>
<dbReference type="GO" id="GO:0003697">
    <property type="term" value="F:single-stranded DNA binding"/>
    <property type="evidence" value="ECO:0007669"/>
    <property type="project" value="TreeGrafter"/>
</dbReference>
<dbReference type="GO" id="GO:0000712">
    <property type="term" value="P:resolution of meiotic recombination intermediates"/>
    <property type="evidence" value="ECO:0007669"/>
    <property type="project" value="TreeGrafter"/>
</dbReference>
<organism evidence="2 3">
    <name type="scientific">Cladosporium halotolerans</name>
    <dbReference type="NCBI Taxonomy" id="1052096"/>
    <lineage>
        <taxon>Eukaryota</taxon>
        <taxon>Fungi</taxon>
        <taxon>Dikarya</taxon>
        <taxon>Ascomycota</taxon>
        <taxon>Pezizomycotina</taxon>
        <taxon>Dothideomycetes</taxon>
        <taxon>Dothideomycetidae</taxon>
        <taxon>Cladosporiales</taxon>
        <taxon>Cladosporiaceae</taxon>
        <taxon>Cladosporium</taxon>
    </lineage>
</organism>
<dbReference type="SUPFAM" id="SSF50249">
    <property type="entry name" value="Nucleic acid-binding proteins"/>
    <property type="match status" value="1"/>
</dbReference>
<dbReference type="Gene3D" id="2.40.50.140">
    <property type="entry name" value="Nucleic acid-binding proteins"/>
    <property type="match status" value="1"/>
</dbReference>
<dbReference type="GO" id="GO:0008310">
    <property type="term" value="F:single-stranded DNA 3'-5' DNA exonuclease activity"/>
    <property type="evidence" value="ECO:0007669"/>
    <property type="project" value="TreeGrafter"/>
</dbReference>